<dbReference type="EMBL" id="EQ974048">
    <property type="protein sequence ID" value="EEF34795.1"/>
    <property type="molecule type" value="Genomic_DNA"/>
</dbReference>
<organism evidence="2 3">
    <name type="scientific">Ricinus communis</name>
    <name type="common">Castor bean</name>
    <dbReference type="NCBI Taxonomy" id="3988"/>
    <lineage>
        <taxon>Eukaryota</taxon>
        <taxon>Viridiplantae</taxon>
        <taxon>Streptophyta</taxon>
        <taxon>Embryophyta</taxon>
        <taxon>Tracheophyta</taxon>
        <taxon>Spermatophyta</taxon>
        <taxon>Magnoliopsida</taxon>
        <taxon>eudicotyledons</taxon>
        <taxon>Gunneridae</taxon>
        <taxon>Pentapetalae</taxon>
        <taxon>rosids</taxon>
        <taxon>fabids</taxon>
        <taxon>Malpighiales</taxon>
        <taxon>Euphorbiaceae</taxon>
        <taxon>Acalyphoideae</taxon>
        <taxon>Acalypheae</taxon>
        <taxon>Ricinus</taxon>
    </lineage>
</organism>
<dbReference type="eggNOG" id="ENOG502QQ42">
    <property type="taxonomic scope" value="Eukaryota"/>
</dbReference>
<evidence type="ECO:0000313" key="3">
    <source>
        <dbReference type="Proteomes" id="UP000008311"/>
    </source>
</evidence>
<name>B9SNL8_RICCO</name>
<keyword evidence="3" id="KW-1185">Reference proteome</keyword>
<reference evidence="3" key="1">
    <citation type="journal article" date="2010" name="Nat. Biotechnol.">
        <title>Draft genome sequence of the oilseed species Ricinus communis.</title>
        <authorList>
            <person name="Chan A.P."/>
            <person name="Crabtree J."/>
            <person name="Zhao Q."/>
            <person name="Lorenzi H."/>
            <person name="Orvis J."/>
            <person name="Puiu D."/>
            <person name="Melake-Berhan A."/>
            <person name="Jones K.M."/>
            <person name="Redman J."/>
            <person name="Chen G."/>
            <person name="Cahoon E.B."/>
            <person name="Gedil M."/>
            <person name="Stanke M."/>
            <person name="Haas B.J."/>
            <person name="Wortman J.R."/>
            <person name="Fraser-Liggett C.M."/>
            <person name="Ravel J."/>
            <person name="Rabinowicz P.D."/>
        </authorList>
    </citation>
    <scope>NUCLEOTIDE SEQUENCE [LARGE SCALE GENOMIC DNA]</scope>
    <source>
        <strain evidence="3">cv. Hale</strain>
    </source>
</reference>
<proteinExistence type="predicted"/>
<dbReference type="AlphaFoldDB" id="B9SNL8"/>
<dbReference type="STRING" id="3988.B9SNL8"/>
<accession>B9SNL8</accession>
<evidence type="ECO:0000313" key="2">
    <source>
        <dbReference type="EMBL" id="EEF34795.1"/>
    </source>
</evidence>
<protein>
    <recommendedName>
        <fullName evidence="4">Calmodulin binding protein</fullName>
    </recommendedName>
</protein>
<dbReference type="Proteomes" id="UP000008311">
    <property type="component" value="Unassembled WGS sequence"/>
</dbReference>
<evidence type="ECO:0000256" key="1">
    <source>
        <dbReference type="SAM" id="MobiDB-lite"/>
    </source>
</evidence>
<dbReference type="InParanoid" id="B9SNL8"/>
<gene>
    <name evidence="2" type="ORF">RCOM_1566570</name>
</gene>
<sequence length="158" mass="17581">MEYDGKSLLNFKQSKRSNTYRDEPQIGQIGYPSASNLQIQLSRLPASVTTDMGEGFSAQSQLVNPNSIISSSGFQALGSSMQPSSLIRRHAIVNIPEDGFAFLPYMATSAMTNYDGNGVRPSKAVVGWLKIKAAMRWRFFIRKKATERRAQLVELDDE</sequence>
<evidence type="ECO:0008006" key="4">
    <source>
        <dbReference type="Google" id="ProtNLM"/>
    </source>
</evidence>
<feature type="region of interest" description="Disordered" evidence="1">
    <location>
        <begin position="1"/>
        <end position="24"/>
    </location>
</feature>